<sequence>PPSSTSAGLHILHKNPKGVSNRRYSIRKEASGTSVPDKNITKMVPQVSSFCLVRGRGDIQIENSDEAAQTAGTFPAGNIHHPVAVRAEVKQDVKTTPSSTPSCFTQAKRTQAMIICSTCNGKIPATISIFYSKERWRKLYTTKVQPSVSADVKRGVLENFRESKTFGLSIQEEKDELEKTKEQPEEKLK</sequence>
<name>A0AAW0HL78_MYOGA</name>
<feature type="region of interest" description="Disordered" evidence="1">
    <location>
        <begin position="1"/>
        <end position="20"/>
    </location>
</feature>
<gene>
    <name evidence="2" type="ORF">U0070_011056</name>
</gene>
<evidence type="ECO:0000313" key="3">
    <source>
        <dbReference type="Proteomes" id="UP001488838"/>
    </source>
</evidence>
<comment type="caution">
    <text evidence="2">The sequence shown here is derived from an EMBL/GenBank/DDBJ whole genome shotgun (WGS) entry which is preliminary data.</text>
</comment>
<protein>
    <submittedName>
        <fullName evidence="2">Uncharacterized protein</fullName>
    </submittedName>
</protein>
<accession>A0AAW0HL78</accession>
<reference evidence="2 3" key="1">
    <citation type="journal article" date="2023" name="bioRxiv">
        <title>Conserved and derived expression patterns and positive selection on dental genes reveal complex evolutionary context of ever-growing rodent molars.</title>
        <authorList>
            <person name="Calamari Z.T."/>
            <person name="Song A."/>
            <person name="Cohen E."/>
            <person name="Akter M."/>
            <person name="Roy R.D."/>
            <person name="Hallikas O."/>
            <person name="Christensen M.M."/>
            <person name="Li P."/>
            <person name="Marangoni P."/>
            <person name="Jernvall J."/>
            <person name="Klein O.D."/>
        </authorList>
    </citation>
    <scope>NUCLEOTIDE SEQUENCE [LARGE SCALE GENOMIC DNA]</scope>
    <source>
        <strain evidence="2">V071</strain>
    </source>
</reference>
<evidence type="ECO:0000313" key="2">
    <source>
        <dbReference type="EMBL" id="KAK7802882.1"/>
    </source>
</evidence>
<dbReference type="Proteomes" id="UP001488838">
    <property type="component" value="Unassembled WGS sequence"/>
</dbReference>
<proteinExistence type="predicted"/>
<feature type="non-terminal residue" evidence="2">
    <location>
        <position position="189"/>
    </location>
</feature>
<keyword evidence="3" id="KW-1185">Reference proteome</keyword>
<dbReference type="EMBL" id="JBBHLL010000442">
    <property type="protein sequence ID" value="KAK7802882.1"/>
    <property type="molecule type" value="Genomic_DNA"/>
</dbReference>
<evidence type="ECO:0000256" key="1">
    <source>
        <dbReference type="SAM" id="MobiDB-lite"/>
    </source>
</evidence>
<dbReference type="AlphaFoldDB" id="A0AAW0HL78"/>
<feature type="non-terminal residue" evidence="2">
    <location>
        <position position="1"/>
    </location>
</feature>
<organism evidence="2 3">
    <name type="scientific">Myodes glareolus</name>
    <name type="common">Bank vole</name>
    <name type="synonym">Clethrionomys glareolus</name>
    <dbReference type="NCBI Taxonomy" id="447135"/>
    <lineage>
        <taxon>Eukaryota</taxon>
        <taxon>Metazoa</taxon>
        <taxon>Chordata</taxon>
        <taxon>Craniata</taxon>
        <taxon>Vertebrata</taxon>
        <taxon>Euteleostomi</taxon>
        <taxon>Mammalia</taxon>
        <taxon>Eutheria</taxon>
        <taxon>Euarchontoglires</taxon>
        <taxon>Glires</taxon>
        <taxon>Rodentia</taxon>
        <taxon>Myomorpha</taxon>
        <taxon>Muroidea</taxon>
        <taxon>Cricetidae</taxon>
        <taxon>Arvicolinae</taxon>
        <taxon>Myodes</taxon>
    </lineage>
</organism>